<accession>A0A949U096</accession>
<dbReference type="EMBL" id="JAEEGC010000142">
    <property type="protein sequence ID" value="MBV7275948.1"/>
    <property type="molecule type" value="Genomic_DNA"/>
</dbReference>
<reference evidence="2" key="1">
    <citation type="submission" date="2020-12" db="EMBL/GenBank/DDBJ databases">
        <title>Clostridium thailandense sp. nov., a novel acetogenic bacterium isolated from peat land soil in Thailand.</title>
        <authorList>
            <person name="Chaikitkaew S."/>
            <person name="Birkeland N.K."/>
        </authorList>
    </citation>
    <scope>NUCLEOTIDE SEQUENCE</scope>
    <source>
        <strain evidence="2">PL3</strain>
    </source>
</reference>
<dbReference type="InterPro" id="IPR024264">
    <property type="entry name" value="DUF3786"/>
</dbReference>
<sequence>MKEGNENNYRLCYENLCEEFVKYDPEEVAIRSGAHYDFEKKQFELTYFNKKYLISYPKGTIVLEEDKNKDISTDENRVRLIHKMLILSYLYRATNSGLTNKWVPFRELEGVGHTYHYFAKIGIDKLVQFFGHRGELFLEAGLKLGGKKVDVGDVGIEIKVLPNVPMVFGLWLADDELSADATILYDCSAVKELHVEDLGGLCSLAVNEIIAVSESI</sequence>
<comment type="caution">
    <text evidence="2">The sequence shown here is derived from an EMBL/GenBank/DDBJ whole genome shotgun (WGS) entry which is preliminary data.</text>
</comment>
<name>A0A949U096_9CLOT</name>
<organism evidence="2 3">
    <name type="scientific">Clostridium thailandense</name>
    <dbReference type="NCBI Taxonomy" id="2794346"/>
    <lineage>
        <taxon>Bacteria</taxon>
        <taxon>Bacillati</taxon>
        <taxon>Bacillota</taxon>
        <taxon>Clostridia</taxon>
        <taxon>Eubacteriales</taxon>
        <taxon>Clostridiaceae</taxon>
        <taxon>Clostridium</taxon>
    </lineage>
</organism>
<dbReference type="Proteomes" id="UP000694308">
    <property type="component" value="Unassembled WGS sequence"/>
</dbReference>
<dbReference type="AlphaFoldDB" id="A0A949U096"/>
<dbReference type="RefSeq" id="WP_218322994.1">
    <property type="nucleotide sequence ID" value="NZ_JAEEGC010000142.1"/>
</dbReference>
<keyword evidence="3" id="KW-1185">Reference proteome</keyword>
<evidence type="ECO:0000259" key="1">
    <source>
        <dbReference type="Pfam" id="PF12654"/>
    </source>
</evidence>
<protein>
    <submittedName>
        <fullName evidence="2">DUF3786 domain-containing protein</fullName>
    </submittedName>
</protein>
<evidence type="ECO:0000313" key="3">
    <source>
        <dbReference type="Proteomes" id="UP000694308"/>
    </source>
</evidence>
<feature type="domain" description="DUF3786" evidence="1">
    <location>
        <begin position="24"/>
        <end position="207"/>
    </location>
</feature>
<proteinExistence type="predicted"/>
<dbReference type="Pfam" id="PF12654">
    <property type="entry name" value="DUF3786"/>
    <property type="match status" value="1"/>
</dbReference>
<evidence type="ECO:0000313" key="2">
    <source>
        <dbReference type="EMBL" id="MBV7275948.1"/>
    </source>
</evidence>
<gene>
    <name evidence="2" type="ORF">I6U48_23935</name>
</gene>